<dbReference type="PROSITE" id="PS51257">
    <property type="entry name" value="PROKAR_LIPOPROTEIN"/>
    <property type="match status" value="1"/>
</dbReference>
<feature type="signal peptide" evidence="1">
    <location>
        <begin position="1"/>
        <end position="20"/>
    </location>
</feature>
<keyword evidence="1" id="KW-0732">Signal</keyword>
<feature type="chain" id="PRO_5046188503" description="Lipoprotein" evidence="1">
    <location>
        <begin position="21"/>
        <end position="216"/>
    </location>
</feature>
<proteinExistence type="predicted"/>
<keyword evidence="3" id="KW-1185">Reference proteome</keyword>
<organism evidence="2 3">
    <name type="scientific">Corallococcus macrosporus</name>
    <dbReference type="NCBI Taxonomy" id="35"/>
    <lineage>
        <taxon>Bacteria</taxon>
        <taxon>Pseudomonadati</taxon>
        <taxon>Myxococcota</taxon>
        <taxon>Myxococcia</taxon>
        <taxon>Myxococcales</taxon>
        <taxon>Cystobacterineae</taxon>
        <taxon>Myxococcaceae</taxon>
        <taxon>Corallococcus</taxon>
    </lineage>
</organism>
<dbReference type="RefSeq" id="WP_207050151.1">
    <property type="nucleotide sequence ID" value="NZ_JAFIMU010000004.1"/>
</dbReference>
<evidence type="ECO:0000313" key="2">
    <source>
        <dbReference type="EMBL" id="MBN8227294.1"/>
    </source>
</evidence>
<evidence type="ECO:0000256" key="1">
    <source>
        <dbReference type="SAM" id="SignalP"/>
    </source>
</evidence>
<sequence>MKSHNCWTQALIFSAFLVMSACGPHSSEDTPSKDRDIRFQEATIGEPCSRSASQPTTCSYGEYCASIPSQCSAVPAAVCDNFSNHGTTWDPSTSTGPVIYDAKVVRFAQDTTFCSTYAPKRVTFRLKVYAPAADLPTSTEGFSGRFYFVSPDGVEINASALQRITTTSDRKNVTFDVNLCLPDGTTSYTAGFFFVGGSEVCVTASEVPVGDPATLR</sequence>
<gene>
    <name evidence="2" type="ORF">JYK02_07190</name>
</gene>
<dbReference type="Proteomes" id="UP000664052">
    <property type="component" value="Unassembled WGS sequence"/>
</dbReference>
<reference evidence="2 3" key="1">
    <citation type="submission" date="2021-02" db="EMBL/GenBank/DDBJ databases">
        <title>De Novo genome assembly of isolated myxobacteria.</title>
        <authorList>
            <person name="Stevens D.C."/>
        </authorList>
    </citation>
    <scope>NUCLEOTIDE SEQUENCE [LARGE SCALE GENOMIC DNA]</scope>
    <source>
        <strain evidence="2 3">ATCC 29039</strain>
    </source>
</reference>
<comment type="caution">
    <text evidence="2">The sequence shown here is derived from an EMBL/GenBank/DDBJ whole genome shotgun (WGS) entry which is preliminary data.</text>
</comment>
<name>A0ABS3D6L3_9BACT</name>
<accession>A0ABS3D6L3</accession>
<protein>
    <recommendedName>
        <fullName evidence="4">Lipoprotein</fullName>
    </recommendedName>
</protein>
<evidence type="ECO:0008006" key="4">
    <source>
        <dbReference type="Google" id="ProtNLM"/>
    </source>
</evidence>
<dbReference type="EMBL" id="JAFIMU010000004">
    <property type="protein sequence ID" value="MBN8227294.1"/>
    <property type="molecule type" value="Genomic_DNA"/>
</dbReference>
<evidence type="ECO:0000313" key="3">
    <source>
        <dbReference type="Proteomes" id="UP000664052"/>
    </source>
</evidence>